<keyword evidence="3" id="KW-1185">Reference proteome</keyword>
<sequence length="972" mass="107057">MEEATGSSNTKKRKQSSSTSTDPFAGIFTRRRSEIFLHRSRSGRIRSDSSPARNHNTNVHFPDWCRGNPRASNNEMARISIKDLRARRVFSPASISNDYYSNGKSDVADADLQKPQLAGLFSKSDVEKNEGSEIGFNFQCAEKHQLTDTEGSKELSVEYCRGEKKSNVESEILGGGDDSTEDWVQTTPPDADVLCKLKAKENGGSTVDFDLQTGDYIAENSSSRRLSDNGSCVGEEFSRNDMDKNNRLSNGSRAVGLVPCSRLKLFKAPNSFGYRRLLPFLMDIAKDNSTALDIRQCKKAERSLEDKPILPSSVSLTQEIPIVANTDPVPIEHPLGCLVSTPPGKGRETAPLGDYGSQGSNLESLGQSIIEPTLQNLPNSNQRTLAADADLKMFEFPVTGVTVQLTEVCRGQLENNINPEVSGGVVCSSDGWSQTTPPDIDVLRKFVAEENGGSRKDFDSQCPKKNQVTEIEDTRDFLVGSCLVEKISSGDSEVICRGDDSTEDWVQTPLDANGFCKSAIEGNVGNTVEFDLQSRDSVVENPLSRRASDNCSCVGKEFSHINMDKNDCPHTKSRRDGLIPCSRLKLFGTPNSFSYRRLLPFLMDIAKDNSSALKIHKCEKVEKSAEQKLVPSFLVSSSQEIPMESVNTDSMPIGHHLDCLASTPLEKAREPTFDGSSKIQGLNFGSRGQPNTEPSLQNFPERTFISAANDSVIITTPNSYRECSSQVQQVKPNSFCEVDTYNAMGLIQKADVPEKLSFSSQATTLEQGALQVSSYSSTGVEEDCTRMKFNADIKPLEALQFCQDLPQFEALVPSLKPAVGPTKGILKRNPRGCRGPCSCLDCSSFRLHAERAFEFSKNQLQDAEEVAVLLMRELTCLRNLLGKCADASKDHVFEVCQMKEACTNASSVEEVAKIRLLQMNNDLNIHCRMTGLQRPRVSFANYVETCRSRTPNGVWVAFNLTVTSKASKLKRK</sequence>
<organism evidence="2 3">
    <name type="scientific">Protea cynaroides</name>
    <dbReference type="NCBI Taxonomy" id="273540"/>
    <lineage>
        <taxon>Eukaryota</taxon>
        <taxon>Viridiplantae</taxon>
        <taxon>Streptophyta</taxon>
        <taxon>Embryophyta</taxon>
        <taxon>Tracheophyta</taxon>
        <taxon>Spermatophyta</taxon>
        <taxon>Magnoliopsida</taxon>
        <taxon>Proteales</taxon>
        <taxon>Proteaceae</taxon>
        <taxon>Protea</taxon>
    </lineage>
</organism>
<dbReference type="PANTHER" id="PTHR34461:SF4">
    <property type="entry name" value="OS01G0101800 PROTEIN"/>
    <property type="match status" value="1"/>
</dbReference>
<reference evidence="2" key="1">
    <citation type="journal article" date="2023" name="Plant J.">
        <title>The genome of the king protea, Protea cynaroides.</title>
        <authorList>
            <person name="Chang J."/>
            <person name="Duong T.A."/>
            <person name="Schoeman C."/>
            <person name="Ma X."/>
            <person name="Roodt D."/>
            <person name="Barker N."/>
            <person name="Li Z."/>
            <person name="Van de Peer Y."/>
            <person name="Mizrachi E."/>
        </authorList>
    </citation>
    <scope>NUCLEOTIDE SEQUENCE</scope>
    <source>
        <tissue evidence="2">Young leaves</tissue>
    </source>
</reference>
<evidence type="ECO:0000313" key="2">
    <source>
        <dbReference type="EMBL" id="KAJ4957016.1"/>
    </source>
</evidence>
<accession>A0A9Q0JYX2</accession>
<gene>
    <name evidence="2" type="ORF">NE237_013799</name>
</gene>
<comment type="caution">
    <text evidence="2">The sequence shown here is derived from an EMBL/GenBank/DDBJ whole genome shotgun (WGS) entry which is preliminary data.</text>
</comment>
<protein>
    <submittedName>
        <fullName evidence="2">Uncharacterized protein</fullName>
    </submittedName>
</protein>
<name>A0A9Q0JYX2_9MAGN</name>
<proteinExistence type="predicted"/>
<dbReference type="Proteomes" id="UP001141806">
    <property type="component" value="Unassembled WGS sequence"/>
</dbReference>
<feature type="region of interest" description="Disordered" evidence="1">
    <location>
        <begin position="1"/>
        <end position="25"/>
    </location>
</feature>
<evidence type="ECO:0000313" key="3">
    <source>
        <dbReference type="Proteomes" id="UP001141806"/>
    </source>
</evidence>
<dbReference type="EMBL" id="JAMYWD010000011">
    <property type="protein sequence ID" value="KAJ4957016.1"/>
    <property type="molecule type" value="Genomic_DNA"/>
</dbReference>
<dbReference type="AlphaFoldDB" id="A0A9Q0JYX2"/>
<evidence type="ECO:0000256" key="1">
    <source>
        <dbReference type="SAM" id="MobiDB-lite"/>
    </source>
</evidence>
<dbReference type="OrthoDB" id="766405at2759"/>
<dbReference type="PANTHER" id="PTHR34461">
    <property type="entry name" value="EXPRESSED PROTEIN"/>
    <property type="match status" value="1"/>
</dbReference>